<keyword evidence="2 3" id="KW-0802">TPR repeat</keyword>
<dbReference type="InterPro" id="IPR011990">
    <property type="entry name" value="TPR-like_helical_dom_sf"/>
</dbReference>
<dbReference type="PROSITE" id="PS00018">
    <property type="entry name" value="EF_HAND_1"/>
    <property type="match status" value="1"/>
</dbReference>
<evidence type="ECO:0000256" key="2">
    <source>
        <dbReference type="ARBA" id="ARBA00022803"/>
    </source>
</evidence>
<reference evidence="5 6" key="1">
    <citation type="submission" date="2019-08" db="EMBL/GenBank/DDBJ databases">
        <title>Genome sequence of Gillisia hiemivivida IC154 (type strain).</title>
        <authorList>
            <person name="Bowman J.P."/>
        </authorList>
    </citation>
    <scope>NUCLEOTIDE SEQUENCE [LARGE SCALE GENOMIC DNA]</scope>
    <source>
        <strain evidence="5 6">IC154</strain>
    </source>
</reference>
<evidence type="ECO:0000256" key="3">
    <source>
        <dbReference type="PROSITE-ProRule" id="PRU00339"/>
    </source>
</evidence>
<proteinExistence type="predicted"/>
<keyword evidence="1" id="KW-0677">Repeat</keyword>
<dbReference type="PANTHER" id="PTHR45586:SF1">
    <property type="entry name" value="LIPOPOLYSACCHARIDE ASSEMBLY PROTEIN B"/>
    <property type="match status" value="1"/>
</dbReference>
<feature type="repeat" description="TPR" evidence="3">
    <location>
        <begin position="288"/>
        <end position="321"/>
    </location>
</feature>
<feature type="chain" id="PRO_5022855726" evidence="4">
    <location>
        <begin position="19"/>
        <end position="381"/>
    </location>
</feature>
<dbReference type="SUPFAM" id="SSF48452">
    <property type="entry name" value="TPR-like"/>
    <property type="match status" value="2"/>
</dbReference>
<dbReference type="Proteomes" id="UP000321367">
    <property type="component" value="Unassembled WGS sequence"/>
</dbReference>
<dbReference type="Pfam" id="PF00515">
    <property type="entry name" value="TPR_1"/>
    <property type="match status" value="1"/>
</dbReference>
<dbReference type="PROSITE" id="PS50005">
    <property type="entry name" value="TPR"/>
    <property type="match status" value="3"/>
</dbReference>
<dbReference type="EMBL" id="VORY01000035">
    <property type="protein sequence ID" value="TXD91744.1"/>
    <property type="molecule type" value="Genomic_DNA"/>
</dbReference>
<comment type="caution">
    <text evidence="5">The sequence shown here is derived from an EMBL/GenBank/DDBJ whole genome shotgun (WGS) entry which is preliminary data.</text>
</comment>
<gene>
    <name evidence="5" type="ORF">ES724_16040</name>
</gene>
<dbReference type="PROSITE" id="PS50293">
    <property type="entry name" value="TPR_REGION"/>
    <property type="match status" value="1"/>
</dbReference>
<dbReference type="PANTHER" id="PTHR45586">
    <property type="entry name" value="TPR REPEAT-CONTAINING PROTEIN PA4667"/>
    <property type="match status" value="1"/>
</dbReference>
<dbReference type="SMART" id="SM00028">
    <property type="entry name" value="TPR"/>
    <property type="match status" value="7"/>
</dbReference>
<evidence type="ECO:0000313" key="6">
    <source>
        <dbReference type="Proteomes" id="UP000321367"/>
    </source>
</evidence>
<dbReference type="RefSeq" id="WP_146934899.1">
    <property type="nucleotide sequence ID" value="NZ_CBCSHZ010000033.1"/>
</dbReference>
<protein>
    <submittedName>
        <fullName evidence="5">Tetratricopeptide repeat protein</fullName>
    </submittedName>
</protein>
<dbReference type="Gene3D" id="1.25.40.10">
    <property type="entry name" value="Tetratricopeptide repeat domain"/>
    <property type="match status" value="3"/>
</dbReference>
<accession>A0A5C6ZMM9</accession>
<dbReference type="Pfam" id="PF13432">
    <property type="entry name" value="TPR_16"/>
    <property type="match status" value="2"/>
</dbReference>
<feature type="repeat" description="TPR" evidence="3">
    <location>
        <begin position="50"/>
        <end position="83"/>
    </location>
</feature>
<feature type="signal peptide" evidence="4">
    <location>
        <begin position="1"/>
        <end position="18"/>
    </location>
</feature>
<feature type="repeat" description="TPR" evidence="3">
    <location>
        <begin position="219"/>
        <end position="252"/>
    </location>
</feature>
<dbReference type="AlphaFoldDB" id="A0A5C6ZMM9"/>
<keyword evidence="4" id="KW-0732">Signal</keyword>
<dbReference type="InterPro" id="IPR019734">
    <property type="entry name" value="TPR_rpt"/>
</dbReference>
<dbReference type="OrthoDB" id="9810596at2"/>
<evidence type="ECO:0000256" key="4">
    <source>
        <dbReference type="SAM" id="SignalP"/>
    </source>
</evidence>
<evidence type="ECO:0000313" key="5">
    <source>
        <dbReference type="EMBL" id="TXD91744.1"/>
    </source>
</evidence>
<evidence type="ECO:0000256" key="1">
    <source>
        <dbReference type="ARBA" id="ARBA00022737"/>
    </source>
</evidence>
<name>A0A5C6ZMM9_9FLAO</name>
<keyword evidence="6" id="KW-1185">Reference proteome</keyword>
<dbReference type="InterPro" id="IPR018247">
    <property type="entry name" value="EF_Hand_1_Ca_BS"/>
</dbReference>
<sequence>MKVLTTVAFVLIVTALNAQPSALAVADSLYAVGNYSEAIQDLENIEEKSEAVYSRLAKSYVAKGDFSSALKNYRTVLDKNPNKVITAMEYGEVLIKAGKLKSADSLYINLSTRYPKNASFQFQLGTIKERQNDSTAIEYWQKTIALDKTHQQALYKLAKDALSKRNFPLAEELSLQGLETNPSNASLISILAQTYFNENSFILAITPFEKLLELGQGNEFVHSKLGFCYYHQNNFEDAISQYNLALGYEDKNSDTHYNLGKLFARTGDLEKSETHLLMALLIKKQPVDAEFLSLALTYKQQEDYKEALQYFNSALEENPDNERALYERAVAADIYFKDEKAVINYYQAYLGKYSKNGNSELIYLAEIRIKDIKEELHLKGE</sequence>
<dbReference type="InterPro" id="IPR051012">
    <property type="entry name" value="CellSynth/LPSAsmb/PSIAsmb"/>
</dbReference>
<organism evidence="5 6">
    <name type="scientific">Gillisia hiemivivida</name>
    <dbReference type="NCBI Taxonomy" id="291190"/>
    <lineage>
        <taxon>Bacteria</taxon>
        <taxon>Pseudomonadati</taxon>
        <taxon>Bacteroidota</taxon>
        <taxon>Flavobacteriia</taxon>
        <taxon>Flavobacteriales</taxon>
        <taxon>Flavobacteriaceae</taxon>
        <taxon>Gillisia</taxon>
    </lineage>
</organism>